<comment type="caution">
    <text evidence="8">The sequence shown here is derived from an EMBL/GenBank/DDBJ whole genome shotgun (WGS) entry which is preliminary data.</text>
</comment>
<dbReference type="Proteomes" id="UP001597260">
    <property type="component" value="Unassembled WGS sequence"/>
</dbReference>
<protein>
    <submittedName>
        <fullName evidence="8">HelD family protein</fullName>
    </submittedName>
</protein>
<feature type="compositionally biased region" description="Basic and acidic residues" evidence="6">
    <location>
        <begin position="8"/>
        <end position="45"/>
    </location>
</feature>
<dbReference type="InterPro" id="IPR000212">
    <property type="entry name" value="DNA_helicase_UvrD/REP"/>
</dbReference>
<sequence>MASPDTRPLAHERPENHYRPEKHDQPENHHQPERPDDHHQLDRADGLGGLDQELASEHRYLSAARAALDHLIQTARMRAATGADIAGDGYTAETLGRMLRGQAKVLTEEPGSPLYFGRLDFGTGPEAGDHGGQRYYIGRRHLADQAGTPLVLDWRAPVSRVFYQASRTDSQGVRVRRRFGWTTRRNRPAELTGFEDEHLTGPDEHLPPTGGQQPGPDVASELSRLVQAEIERPRVGPMRDIVATIQPEQDRLVRAGLDESLCVQGAPGTGKTAVGLHRAAYLLYTYQQRLDRAGVLVLGPNTAFLRYVSGVLPALGEVDIRQSTLEDLLARHPVRGEDSTAAVAVKHDVRMATVLRRALYAHLVEPTEPLTVPDGSFRWRVSTETLRRLVAEIRDEELPYGLGRERLRARTVAMLQRHAETRDTPGAAWVRRMSRCRPVTAFLDAVWPAVRPEDLVASVLGDPAVLARAADGVLSVDEQATIRWRRPVKARSAAWTSADLLLVDEAAGLVERPEGFGHIVVDEAQDLSPMQCRAIARRNEHGSLTVLGDLAQATTPWAARTWAEQLVHLGKPNAPVLPLTTGFRVPAAVLDLANRLLAVLDVDVPRARSLRSDGQLHVERVADLPAATVATVRSALRQPGSVAVIATDRELPRLAEALRSAGIATTAADTAATGRTDAVGRVTVLPAGLAKGLEYDHVVVVEPADIVAAEPRGAHRLYVVLTRAVSRLDILHSRDLPAPLER</sequence>
<feature type="binding site" evidence="5">
    <location>
        <begin position="265"/>
        <end position="272"/>
    </location>
    <ligand>
        <name>ATP</name>
        <dbReference type="ChEBI" id="CHEBI:30616"/>
    </ligand>
</feature>
<keyword evidence="2 5" id="KW-0378">Hydrolase</keyword>
<keyword evidence="3 5" id="KW-0347">Helicase</keyword>
<dbReference type="PANTHER" id="PTHR11070:SF45">
    <property type="entry name" value="DNA 3'-5' HELICASE"/>
    <property type="match status" value="1"/>
</dbReference>
<evidence type="ECO:0000313" key="8">
    <source>
        <dbReference type="EMBL" id="MFD1324208.1"/>
    </source>
</evidence>
<dbReference type="InterPro" id="IPR027417">
    <property type="entry name" value="P-loop_NTPase"/>
</dbReference>
<keyword evidence="9" id="KW-1185">Reference proteome</keyword>
<feature type="compositionally biased region" description="Basic and acidic residues" evidence="6">
    <location>
        <begin position="195"/>
        <end position="206"/>
    </location>
</feature>
<evidence type="ECO:0000256" key="2">
    <source>
        <dbReference type="ARBA" id="ARBA00022801"/>
    </source>
</evidence>
<evidence type="ECO:0000313" key="9">
    <source>
        <dbReference type="Proteomes" id="UP001597260"/>
    </source>
</evidence>
<accession>A0ABW3YKB4</accession>
<evidence type="ECO:0000256" key="6">
    <source>
        <dbReference type="SAM" id="MobiDB-lite"/>
    </source>
</evidence>
<evidence type="ECO:0000256" key="5">
    <source>
        <dbReference type="PROSITE-ProRule" id="PRU00560"/>
    </source>
</evidence>
<dbReference type="PANTHER" id="PTHR11070">
    <property type="entry name" value="UVRD / RECB / PCRA DNA HELICASE FAMILY MEMBER"/>
    <property type="match status" value="1"/>
</dbReference>
<evidence type="ECO:0000256" key="1">
    <source>
        <dbReference type="ARBA" id="ARBA00022741"/>
    </source>
</evidence>
<evidence type="ECO:0000256" key="4">
    <source>
        <dbReference type="ARBA" id="ARBA00022840"/>
    </source>
</evidence>
<evidence type="ECO:0000256" key="3">
    <source>
        <dbReference type="ARBA" id="ARBA00022806"/>
    </source>
</evidence>
<feature type="region of interest" description="Disordered" evidence="6">
    <location>
        <begin position="189"/>
        <end position="219"/>
    </location>
</feature>
<evidence type="ECO:0000259" key="7">
    <source>
        <dbReference type="PROSITE" id="PS51198"/>
    </source>
</evidence>
<keyword evidence="1 5" id="KW-0547">Nucleotide-binding</keyword>
<feature type="region of interest" description="Disordered" evidence="6">
    <location>
        <begin position="1"/>
        <end position="46"/>
    </location>
</feature>
<feature type="domain" description="UvrD-like helicase ATP-binding" evidence="7">
    <location>
        <begin position="244"/>
        <end position="586"/>
    </location>
</feature>
<dbReference type="InterPro" id="IPR014016">
    <property type="entry name" value="UvrD-like_ATP-bd"/>
</dbReference>
<proteinExistence type="predicted"/>
<dbReference type="PROSITE" id="PS51198">
    <property type="entry name" value="UVRD_HELICASE_ATP_BIND"/>
    <property type="match status" value="1"/>
</dbReference>
<dbReference type="RefSeq" id="WP_377574459.1">
    <property type="nucleotide sequence ID" value="NZ_JBHTMP010000044.1"/>
</dbReference>
<keyword evidence="4 5" id="KW-0067">ATP-binding</keyword>
<organism evidence="8 9">
    <name type="scientific">Micromonospora sonneratiae</name>
    <dbReference type="NCBI Taxonomy" id="1184706"/>
    <lineage>
        <taxon>Bacteria</taxon>
        <taxon>Bacillati</taxon>
        <taxon>Actinomycetota</taxon>
        <taxon>Actinomycetes</taxon>
        <taxon>Micromonosporales</taxon>
        <taxon>Micromonosporaceae</taxon>
        <taxon>Micromonospora</taxon>
    </lineage>
</organism>
<dbReference type="SUPFAM" id="SSF52540">
    <property type="entry name" value="P-loop containing nucleoside triphosphate hydrolases"/>
    <property type="match status" value="1"/>
</dbReference>
<name>A0ABW3YKB4_9ACTN</name>
<dbReference type="EMBL" id="JBHTMP010000044">
    <property type="protein sequence ID" value="MFD1324208.1"/>
    <property type="molecule type" value="Genomic_DNA"/>
</dbReference>
<gene>
    <name evidence="8" type="ORF">ACFQ4H_24290</name>
</gene>
<reference evidence="9" key="1">
    <citation type="journal article" date="2019" name="Int. J. Syst. Evol. Microbiol.">
        <title>The Global Catalogue of Microorganisms (GCM) 10K type strain sequencing project: providing services to taxonomists for standard genome sequencing and annotation.</title>
        <authorList>
            <consortium name="The Broad Institute Genomics Platform"/>
            <consortium name="The Broad Institute Genome Sequencing Center for Infectious Disease"/>
            <person name="Wu L."/>
            <person name="Ma J."/>
        </authorList>
    </citation>
    <scope>NUCLEOTIDE SEQUENCE [LARGE SCALE GENOMIC DNA]</scope>
    <source>
        <strain evidence="9">JCM 31037</strain>
    </source>
</reference>
<dbReference type="Gene3D" id="3.40.50.300">
    <property type="entry name" value="P-loop containing nucleotide triphosphate hydrolases"/>
    <property type="match status" value="2"/>
</dbReference>